<proteinExistence type="predicted"/>
<comment type="caution">
    <text evidence="2">The sequence shown here is derived from an EMBL/GenBank/DDBJ whole genome shotgun (WGS) entry which is preliminary data.</text>
</comment>
<keyword evidence="3" id="KW-1185">Reference proteome</keyword>
<feature type="compositionally biased region" description="Polar residues" evidence="1">
    <location>
        <begin position="595"/>
        <end position="606"/>
    </location>
</feature>
<gene>
    <name evidence="2" type="ORF">Daus18300_005746</name>
</gene>
<feature type="compositionally biased region" description="Low complexity" evidence="1">
    <location>
        <begin position="506"/>
        <end position="522"/>
    </location>
</feature>
<feature type="region of interest" description="Disordered" evidence="1">
    <location>
        <begin position="440"/>
        <end position="525"/>
    </location>
</feature>
<evidence type="ECO:0000256" key="1">
    <source>
        <dbReference type="SAM" id="MobiDB-lite"/>
    </source>
</evidence>
<dbReference type="Proteomes" id="UP001583177">
    <property type="component" value="Unassembled WGS sequence"/>
</dbReference>
<feature type="region of interest" description="Disordered" evidence="1">
    <location>
        <begin position="551"/>
        <end position="609"/>
    </location>
</feature>
<evidence type="ECO:0000313" key="3">
    <source>
        <dbReference type="Proteomes" id="UP001583177"/>
    </source>
</evidence>
<accession>A0ABR3WZH3</accession>
<reference evidence="2 3" key="1">
    <citation type="journal article" date="2024" name="IMA Fungus">
        <title>IMA Genome - F19 : A genome assembly and annotation guide to empower mycologists, including annotated draft genome sequences of Ceratocystis pirilliformis, Diaporthe australafricana, Fusarium ophioides, Paecilomyces lecythidis, and Sporothrix stenoceras.</title>
        <authorList>
            <person name="Aylward J."/>
            <person name="Wilson A.M."/>
            <person name="Visagie C.M."/>
            <person name="Spraker J."/>
            <person name="Barnes I."/>
            <person name="Buitendag C."/>
            <person name="Ceriani C."/>
            <person name="Del Mar Angel L."/>
            <person name="du Plessis D."/>
            <person name="Fuchs T."/>
            <person name="Gasser K."/>
            <person name="Kramer D."/>
            <person name="Li W."/>
            <person name="Munsamy K."/>
            <person name="Piso A."/>
            <person name="Price J.L."/>
            <person name="Sonnekus B."/>
            <person name="Thomas C."/>
            <person name="van der Nest A."/>
            <person name="van Dijk A."/>
            <person name="van Heerden A."/>
            <person name="van Vuuren N."/>
            <person name="Yilmaz N."/>
            <person name="Duong T.A."/>
            <person name="van der Merwe N.A."/>
            <person name="Wingfield M.J."/>
            <person name="Wingfield B.D."/>
        </authorList>
    </citation>
    <scope>NUCLEOTIDE SEQUENCE [LARGE SCALE GENOMIC DNA]</scope>
    <source>
        <strain evidence="2 3">CMW 18300</strain>
    </source>
</reference>
<feature type="compositionally biased region" description="Low complexity" evidence="1">
    <location>
        <begin position="79"/>
        <end position="100"/>
    </location>
</feature>
<name>A0ABR3WZH3_9PEZI</name>
<evidence type="ECO:0008006" key="4">
    <source>
        <dbReference type="Google" id="ProtNLM"/>
    </source>
</evidence>
<feature type="region of interest" description="Disordered" evidence="1">
    <location>
        <begin position="62"/>
        <end position="101"/>
    </location>
</feature>
<sequence>MSKAGFDGIAPSPPARAPSSEEFPPARASGDTIPFPLLSDSMAALDIDIDAITSDAVVGQHTDATDAPDAPTHQAQQMSAGATNATASQQAQQASTVSGSNDSEEQIRFAQWLEQCQLEQDNKRNRIVTISPLPDYVTVADVLPRIRGGIESCIISRFEETSVAVITFKRATDAITYTEFCAETPVWGLWTFPMSRLGVPFTWERRSKVALYTAAPGLGSSWKPTDIPVELRNVLPAGSRCLVLKGCKPHQVPGVYRGLGLHVSQHQKDQLEGMWLDGPVRGENGQVYGNLHVWYTSIKGAQEAKSRIPGLEFEFDPCSRSPEDLMLHYDETTKVPVFRHHEPFVNLLTLDEQTILRGASVGMVNVAQAYWLSRGPMMPASENTTSVAGRLQQSLQTNGGVQSYQYPTAASPGQLPLPIQSPNVFYPPSAGVPGPFLDHRHLAPSLQPAPFSTFPPQQPYHSNAPLDTFHLQQQFSHGAAPRASGGFGGFDGLTQRQPSNNGGGTMNTNTTSNNSNLGDSSSIPTTTVQHDASFISNSSSLSSVSACASDSTDATVHSSNGEDLGPEVCTDISSTGPDNTPERIESGLLDGKGATSDSPPSPNSSKAADRLIVSPAADPGKYSHKNMDDQDVFWTCSLEEFHAMSPQHWASFGTVFYTAPDGFDTAVKHLVKLE</sequence>
<protein>
    <recommendedName>
        <fullName evidence="4">RRM domain-containing protein</fullName>
    </recommendedName>
</protein>
<organism evidence="2 3">
    <name type="scientific">Diaporthe australafricana</name>
    <dbReference type="NCBI Taxonomy" id="127596"/>
    <lineage>
        <taxon>Eukaryota</taxon>
        <taxon>Fungi</taxon>
        <taxon>Dikarya</taxon>
        <taxon>Ascomycota</taxon>
        <taxon>Pezizomycotina</taxon>
        <taxon>Sordariomycetes</taxon>
        <taxon>Sordariomycetidae</taxon>
        <taxon>Diaporthales</taxon>
        <taxon>Diaporthaceae</taxon>
        <taxon>Diaporthe</taxon>
    </lineage>
</organism>
<evidence type="ECO:0000313" key="2">
    <source>
        <dbReference type="EMBL" id="KAL1868910.1"/>
    </source>
</evidence>
<feature type="compositionally biased region" description="Low complexity" evidence="1">
    <location>
        <begin position="17"/>
        <end position="26"/>
    </location>
</feature>
<feature type="region of interest" description="Disordered" evidence="1">
    <location>
        <begin position="1"/>
        <end position="33"/>
    </location>
</feature>
<dbReference type="EMBL" id="JAWRVE010000043">
    <property type="protein sequence ID" value="KAL1868910.1"/>
    <property type="molecule type" value="Genomic_DNA"/>
</dbReference>